<dbReference type="NCBIfam" id="TIGR00221">
    <property type="entry name" value="nagA"/>
    <property type="match status" value="1"/>
</dbReference>
<dbReference type="RefSeq" id="WP_182803223.1">
    <property type="nucleotide sequence ID" value="NZ_CP060007.1"/>
</dbReference>
<dbReference type="EMBL" id="CP060007">
    <property type="protein sequence ID" value="QNA44757.1"/>
    <property type="molecule type" value="Genomic_DNA"/>
</dbReference>
<feature type="binding site" evidence="8">
    <location>
        <position position="129"/>
    </location>
    <ligand>
        <name>Zn(2+)</name>
        <dbReference type="ChEBI" id="CHEBI:29105"/>
    </ligand>
</feature>
<evidence type="ECO:0000256" key="6">
    <source>
        <dbReference type="PIRSR" id="PIRSR038994-1"/>
    </source>
</evidence>
<feature type="binding site" evidence="7">
    <location>
        <position position="250"/>
    </location>
    <ligand>
        <name>substrate</name>
    </ligand>
</feature>
<dbReference type="Pfam" id="PF01979">
    <property type="entry name" value="Amidohydro_1"/>
    <property type="match status" value="1"/>
</dbReference>
<evidence type="ECO:0000256" key="2">
    <source>
        <dbReference type="ARBA" id="ARBA00022723"/>
    </source>
</evidence>
<feature type="binding site" evidence="7">
    <location>
        <position position="140"/>
    </location>
    <ligand>
        <name>substrate</name>
    </ligand>
</feature>
<name>A0A7G5XH04_9BACT</name>
<gene>
    <name evidence="10" type="primary">nagA</name>
    <name evidence="10" type="ORF">H4075_00745</name>
</gene>
<dbReference type="Gene3D" id="3.20.20.140">
    <property type="entry name" value="Metal-dependent hydrolases"/>
    <property type="match status" value="1"/>
</dbReference>
<proteinExistence type="inferred from homology"/>
<evidence type="ECO:0000256" key="1">
    <source>
        <dbReference type="ARBA" id="ARBA00010716"/>
    </source>
</evidence>
<evidence type="ECO:0000256" key="4">
    <source>
        <dbReference type="ARBA" id="ARBA00023277"/>
    </source>
</evidence>
<comment type="similarity">
    <text evidence="1 5">Belongs to the metallo-dependent hydrolases superfamily. NagA family.</text>
</comment>
<keyword evidence="11" id="KW-1185">Reference proteome</keyword>
<dbReference type="GO" id="GO:0008448">
    <property type="term" value="F:N-acetylglucosamine-6-phosphate deacetylase activity"/>
    <property type="evidence" value="ECO:0007669"/>
    <property type="project" value="UniProtKB-EC"/>
</dbReference>
<dbReference type="InterPro" id="IPR032466">
    <property type="entry name" value="Metal_Hydrolase"/>
</dbReference>
<keyword evidence="2 8" id="KW-0479">Metal-binding</keyword>
<feature type="binding site" evidence="7">
    <location>
        <position position="226"/>
    </location>
    <ligand>
        <name>substrate</name>
    </ligand>
</feature>
<comment type="cofactor">
    <cofactor evidence="8">
        <name>a divalent metal cation</name>
        <dbReference type="ChEBI" id="CHEBI:60240"/>
    </cofactor>
    <text evidence="8">Binds 1 divalent metal cation per subunit.</text>
</comment>
<dbReference type="AlphaFoldDB" id="A0A7G5XH04"/>
<evidence type="ECO:0000256" key="7">
    <source>
        <dbReference type="PIRSR" id="PIRSR038994-2"/>
    </source>
</evidence>
<evidence type="ECO:0000256" key="8">
    <source>
        <dbReference type="PIRSR" id="PIRSR038994-3"/>
    </source>
</evidence>
<dbReference type="InterPro" id="IPR003764">
    <property type="entry name" value="GlcNAc_6-P_deAcase"/>
</dbReference>
<reference evidence="11" key="1">
    <citation type="submission" date="2020-08" db="EMBL/GenBank/DDBJ databases">
        <title>Lacibacter sp. S13-6-6 genome sequencing.</title>
        <authorList>
            <person name="Jin L."/>
        </authorList>
    </citation>
    <scope>NUCLEOTIDE SEQUENCE [LARGE SCALE GENOMIC DNA]</scope>
    <source>
        <strain evidence="11">S13-6-6</strain>
    </source>
</reference>
<dbReference type="Gene3D" id="2.30.40.10">
    <property type="entry name" value="Urease, subunit C, domain 1"/>
    <property type="match status" value="1"/>
</dbReference>
<dbReference type="InterPro" id="IPR011059">
    <property type="entry name" value="Metal-dep_hydrolase_composite"/>
</dbReference>
<evidence type="ECO:0000256" key="3">
    <source>
        <dbReference type="ARBA" id="ARBA00022801"/>
    </source>
</evidence>
<evidence type="ECO:0000256" key="5">
    <source>
        <dbReference type="PIRNR" id="PIRNR038994"/>
    </source>
</evidence>
<feature type="binding site" evidence="8">
    <location>
        <position position="215"/>
    </location>
    <ligand>
        <name>Zn(2+)</name>
        <dbReference type="ChEBI" id="CHEBI:29105"/>
    </ligand>
</feature>
<dbReference type="GO" id="GO:0006046">
    <property type="term" value="P:N-acetylglucosamine catabolic process"/>
    <property type="evidence" value="ECO:0007669"/>
    <property type="project" value="TreeGrafter"/>
</dbReference>
<feature type="domain" description="Amidohydrolase-related" evidence="9">
    <location>
        <begin position="51"/>
        <end position="355"/>
    </location>
</feature>
<dbReference type="SUPFAM" id="SSF51338">
    <property type="entry name" value="Composite domain of metallo-dependent hydrolases"/>
    <property type="match status" value="1"/>
</dbReference>
<dbReference type="GO" id="GO:0046872">
    <property type="term" value="F:metal ion binding"/>
    <property type="evidence" value="ECO:0007669"/>
    <property type="project" value="UniProtKB-KW"/>
</dbReference>
<feature type="binding site" evidence="7">
    <location>
        <begin position="218"/>
        <end position="219"/>
    </location>
    <ligand>
        <name>substrate</name>
    </ligand>
</feature>
<feature type="binding site" evidence="7">
    <location>
        <begin position="298"/>
        <end position="300"/>
    </location>
    <ligand>
        <name>substrate</name>
    </ligand>
</feature>
<evidence type="ECO:0000313" key="11">
    <source>
        <dbReference type="Proteomes" id="UP000515344"/>
    </source>
</evidence>
<feature type="active site" description="Proton donor/acceptor" evidence="6">
    <location>
        <position position="272"/>
    </location>
</feature>
<evidence type="ECO:0000313" key="10">
    <source>
        <dbReference type="EMBL" id="QNA44757.1"/>
    </source>
</evidence>
<dbReference type="InterPro" id="IPR006680">
    <property type="entry name" value="Amidohydro-rel"/>
</dbReference>
<accession>A0A7G5XH04</accession>
<dbReference type="PIRSF" id="PIRSF038994">
    <property type="entry name" value="NagA"/>
    <property type="match status" value="1"/>
</dbReference>
<feature type="binding site" evidence="8">
    <location>
        <position position="194"/>
    </location>
    <ligand>
        <name>Zn(2+)</name>
        <dbReference type="ChEBI" id="CHEBI:29105"/>
    </ligand>
</feature>
<dbReference type="Proteomes" id="UP000515344">
    <property type="component" value="Chromosome"/>
</dbReference>
<dbReference type="PANTHER" id="PTHR11113:SF14">
    <property type="entry name" value="N-ACETYLGLUCOSAMINE-6-PHOSPHATE DEACETYLASE"/>
    <property type="match status" value="1"/>
</dbReference>
<protein>
    <submittedName>
        <fullName evidence="10">N-acetylglucosamine-6-phosphate deacetylase</fullName>
        <ecNumber evidence="10">3.5.1.25</ecNumber>
    </submittedName>
</protein>
<organism evidence="10 11">
    <name type="scientific">Lacibacter sediminis</name>
    <dbReference type="NCBI Taxonomy" id="2760713"/>
    <lineage>
        <taxon>Bacteria</taxon>
        <taxon>Pseudomonadati</taxon>
        <taxon>Bacteroidota</taxon>
        <taxon>Chitinophagia</taxon>
        <taxon>Chitinophagales</taxon>
        <taxon>Chitinophagaceae</taxon>
        <taxon>Lacibacter</taxon>
    </lineage>
</organism>
<dbReference type="PANTHER" id="PTHR11113">
    <property type="entry name" value="N-ACETYLGLUCOSAMINE-6-PHOSPHATE DEACETYLASE"/>
    <property type="match status" value="1"/>
</dbReference>
<dbReference type="EC" id="3.5.1.25" evidence="10"/>
<sequence>MLAFYNGTVFTGDRFINGHAVLVNNGVIESILPAADISADIDRYDLQGNLLVPAFIDLQLYGGNGLLFSEALNEEAILATDAYCVSGGCTRFLLTMATNGIDIFLNGIDVAKTFLQQNPNSGLLGLHLEGPYINPLKRGAHLSEYIKQPTLDEVKLLLDKSEGIVKMMTLAPEQCSDQIIQLLLDNSVIVSAGHSNATYEQAIAGFNKGITTATHLFNAMSPLQGRELGMVGAIYDHATAHSSIVCDGFHTSFAAVRISKKMMQERLFLITDAVAETNEGAYQHLLKDDRYVLPDGTLSGSALTMIKAVNNCVNKAGIEFDEALRMASLYPSRVAQLQGFGKIEEGFKADLVILSNDGLLKQVYRNNMFLL</sequence>
<keyword evidence="4 5" id="KW-0119">Carbohydrate metabolism</keyword>
<evidence type="ECO:0000259" key="9">
    <source>
        <dbReference type="Pfam" id="PF01979"/>
    </source>
</evidence>
<dbReference type="SUPFAM" id="SSF51556">
    <property type="entry name" value="Metallo-dependent hydrolases"/>
    <property type="match status" value="1"/>
</dbReference>
<dbReference type="KEGG" id="lacs:H4075_00745"/>
<keyword evidence="3 5" id="KW-0378">Hydrolase</keyword>